<dbReference type="PROSITE" id="PS51419">
    <property type="entry name" value="RAB"/>
    <property type="match status" value="1"/>
</dbReference>
<evidence type="ECO:0000313" key="8">
    <source>
        <dbReference type="Proteomes" id="UP000322899"/>
    </source>
</evidence>
<reference evidence="8 9" key="1">
    <citation type="submission" date="2019-07" db="EMBL/GenBank/DDBJ databases">
        <title>Genomes of Cafeteria roenbergensis.</title>
        <authorList>
            <person name="Fischer M.G."/>
            <person name="Hackl T."/>
            <person name="Roman M."/>
        </authorList>
    </citation>
    <scope>NUCLEOTIDE SEQUENCE [LARGE SCALE GENOMIC DNA]</scope>
    <source>
        <strain evidence="4 9">BVI</strain>
        <strain evidence="5 11">Cflag</strain>
        <strain evidence="7 8">E4-10P</strain>
        <strain evidence="6 10">RCC970-E3</strain>
    </source>
</reference>
<name>A0A5A8DBJ1_CAFRO</name>
<dbReference type="GO" id="GO:0003924">
    <property type="term" value="F:GTPase activity"/>
    <property type="evidence" value="ECO:0007669"/>
    <property type="project" value="InterPro"/>
</dbReference>
<dbReference type="SMART" id="SM00175">
    <property type="entry name" value="RAB"/>
    <property type="match status" value="1"/>
</dbReference>
<dbReference type="FunFam" id="3.40.50.300:FF:001447">
    <property type="entry name" value="Ras-related protein Rab-1B"/>
    <property type="match status" value="1"/>
</dbReference>
<reference evidence="3" key="2">
    <citation type="submission" date="2021-01" db="EMBL/GenBank/DDBJ databases">
        <authorList>
            <person name="Corre E."/>
            <person name="Pelletier E."/>
            <person name="Niang G."/>
            <person name="Scheremetjew M."/>
            <person name="Finn R."/>
            <person name="Kale V."/>
            <person name="Holt S."/>
            <person name="Cochrane G."/>
            <person name="Meng A."/>
            <person name="Brown T."/>
            <person name="Cohen L."/>
        </authorList>
    </citation>
    <scope>NUCLEOTIDE SEQUENCE</scope>
    <source>
        <strain evidence="3">E4-10</strain>
    </source>
</reference>
<keyword evidence="2" id="KW-0342">GTP-binding</keyword>
<dbReference type="Proteomes" id="UP000323011">
    <property type="component" value="Unassembled WGS sequence"/>
</dbReference>
<dbReference type="InterPro" id="IPR020849">
    <property type="entry name" value="Small_GTPase_Ras-type"/>
</dbReference>
<dbReference type="Gene3D" id="3.40.50.300">
    <property type="entry name" value="P-loop containing nucleotide triphosphate hydrolases"/>
    <property type="match status" value="1"/>
</dbReference>
<dbReference type="SUPFAM" id="SSF52540">
    <property type="entry name" value="P-loop containing nucleoside triphosphate hydrolases"/>
    <property type="match status" value="1"/>
</dbReference>
<dbReference type="InterPro" id="IPR027417">
    <property type="entry name" value="P-loop_NTPase"/>
</dbReference>
<dbReference type="AlphaFoldDB" id="A0A5A8DBJ1"/>
<protein>
    <submittedName>
        <fullName evidence="5">Uncharacterized protein</fullName>
    </submittedName>
</protein>
<dbReference type="InterPro" id="IPR001806">
    <property type="entry name" value="Small_GTPase"/>
</dbReference>
<keyword evidence="1" id="KW-0547">Nucleotide-binding</keyword>
<evidence type="ECO:0000313" key="3">
    <source>
        <dbReference type="EMBL" id="CAD8566349.1"/>
    </source>
</evidence>
<dbReference type="Proteomes" id="UP000322899">
    <property type="component" value="Unassembled WGS sequence"/>
</dbReference>
<evidence type="ECO:0000313" key="7">
    <source>
        <dbReference type="EMBL" id="KAA0173514.1"/>
    </source>
</evidence>
<dbReference type="Proteomes" id="UP000325113">
    <property type="component" value="Unassembled WGS sequence"/>
</dbReference>
<dbReference type="PROSITE" id="PS51421">
    <property type="entry name" value="RAS"/>
    <property type="match status" value="1"/>
</dbReference>
<dbReference type="GO" id="GO:0007165">
    <property type="term" value="P:signal transduction"/>
    <property type="evidence" value="ECO:0007669"/>
    <property type="project" value="InterPro"/>
</dbReference>
<dbReference type="GO" id="GO:0005525">
    <property type="term" value="F:GTP binding"/>
    <property type="evidence" value="ECO:0007669"/>
    <property type="project" value="UniProtKB-KW"/>
</dbReference>
<evidence type="ECO:0000313" key="9">
    <source>
        <dbReference type="Proteomes" id="UP000323011"/>
    </source>
</evidence>
<dbReference type="NCBIfam" id="TIGR00231">
    <property type="entry name" value="small_GTP"/>
    <property type="match status" value="1"/>
</dbReference>
<evidence type="ECO:0000313" key="4">
    <source>
        <dbReference type="EMBL" id="KAA0157282.1"/>
    </source>
</evidence>
<evidence type="ECO:0000313" key="11">
    <source>
        <dbReference type="Proteomes" id="UP000325113"/>
    </source>
</evidence>
<dbReference type="Proteomes" id="UP000324907">
    <property type="component" value="Unassembled WGS sequence"/>
</dbReference>
<dbReference type="InterPro" id="IPR005225">
    <property type="entry name" value="Small_GTP-bd"/>
</dbReference>
<dbReference type="PANTHER" id="PTHR24070">
    <property type="entry name" value="RAS, DI-RAS, AND RHEB FAMILY MEMBERS OF SMALL GTPASE SUPERFAMILY"/>
    <property type="match status" value="1"/>
</dbReference>
<dbReference type="PROSITE" id="PS51420">
    <property type="entry name" value="RHO"/>
    <property type="match status" value="1"/>
</dbReference>
<evidence type="ECO:0000313" key="6">
    <source>
        <dbReference type="EMBL" id="KAA0168363.1"/>
    </source>
</evidence>
<dbReference type="SMART" id="SM00173">
    <property type="entry name" value="RAS"/>
    <property type="match status" value="1"/>
</dbReference>
<dbReference type="EMBL" id="VLTO01000032">
    <property type="protein sequence ID" value="KAA0173514.1"/>
    <property type="molecule type" value="Genomic_DNA"/>
</dbReference>
<dbReference type="EMBL" id="HBET01015929">
    <property type="protein sequence ID" value="CAD8566349.1"/>
    <property type="molecule type" value="Transcribed_RNA"/>
</dbReference>
<gene>
    <name evidence="3" type="ORF">CROE0942_LOCUS10728</name>
    <name evidence="7" type="ORF">FNF27_05009</name>
    <name evidence="6" type="ORF">FNF28_02523</name>
    <name evidence="4" type="ORF">FNF29_00634</name>
    <name evidence="5" type="ORF">FNF31_03521</name>
</gene>
<dbReference type="Pfam" id="PF00071">
    <property type="entry name" value="Ras"/>
    <property type="match status" value="1"/>
</dbReference>
<dbReference type="SMART" id="SM00174">
    <property type="entry name" value="RHO"/>
    <property type="match status" value="1"/>
</dbReference>
<dbReference type="GO" id="GO:0016020">
    <property type="term" value="C:membrane"/>
    <property type="evidence" value="ECO:0007669"/>
    <property type="project" value="InterPro"/>
</dbReference>
<evidence type="ECO:0000256" key="1">
    <source>
        <dbReference type="ARBA" id="ARBA00022741"/>
    </source>
</evidence>
<dbReference type="EMBL" id="VLTL01000028">
    <property type="protein sequence ID" value="KAA0168363.1"/>
    <property type="molecule type" value="Genomic_DNA"/>
</dbReference>
<dbReference type="EMBL" id="VLTM01000031">
    <property type="protein sequence ID" value="KAA0161944.1"/>
    <property type="molecule type" value="Genomic_DNA"/>
</dbReference>
<sequence length="209" mass="22456">MASSTNAVKIVLMGQGGVGKTALVTRFSRDEFLEGYAPTIGDMYTKDIELDGAPRHLEIDDTAGQEAYADLRNEKLGTGDGYILVYAINDDTTFAKLDKVRTAIKATHKGDPVIMLVATKADLEDSRAVETSEGRKKAREWGAEFFEASAKTDSEGVKHVFETIVRSVISSSGDTSKGMGTSMFGDGKAKKLTAEKAAPAKPVRRCALL</sequence>
<evidence type="ECO:0000313" key="10">
    <source>
        <dbReference type="Proteomes" id="UP000324907"/>
    </source>
</evidence>
<accession>A0A5A8DBJ1</accession>
<keyword evidence="9" id="KW-1185">Reference proteome</keyword>
<proteinExistence type="predicted"/>
<dbReference type="OMA" id="KKKHCRI"/>
<organism evidence="5 11">
    <name type="scientific">Cafeteria roenbergensis</name>
    <name type="common">Marine flagellate</name>
    <dbReference type="NCBI Taxonomy" id="33653"/>
    <lineage>
        <taxon>Eukaryota</taxon>
        <taxon>Sar</taxon>
        <taxon>Stramenopiles</taxon>
        <taxon>Bigyra</taxon>
        <taxon>Opalozoa</taxon>
        <taxon>Bicosoecida</taxon>
        <taxon>Cafeteriaceae</taxon>
        <taxon>Cafeteria</taxon>
    </lineage>
</organism>
<evidence type="ECO:0000313" key="5">
    <source>
        <dbReference type="EMBL" id="KAA0161944.1"/>
    </source>
</evidence>
<evidence type="ECO:0000256" key="2">
    <source>
        <dbReference type="ARBA" id="ARBA00023134"/>
    </source>
</evidence>
<dbReference type="PRINTS" id="PR00449">
    <property type="entry name" value="RASTRNSFRMNG"/>
</dbReference>
<dbReference type="OrthoDB" id="5976022at2759"/>
<dbReference type="EMBL" id="VLTN01000002">
    <property type="protein sequence ID" value="KAA0157282.1"/>
    <property type="molecule type" value="Genomic_DNA"/>
</dbReference>